<keyword evidence="2" id="KW-0472">Membrane</keyword>
<dbReference type="EMBL" id="OMKW01000002">
    <property type="protein sequence ID" value="SPF29428.1"/>
    <property type="molecule type" value="Genomic_DNA"/>
</dbReference>
<evidence type="ECO:0000256" key="1">
    <source>
        <dbReference type="SAM" id="MobiDB-lite"/>
    </source>
</evidence>
<keyword evidence="2" id="KW-1133">Transmembrane helix</keyword>
<evidence type="ECO:0000256" key="2">
    <source>
        <dbReference type="SAM" id="Phobius"/>
    </source>
</evidence>
<organism evidence="3 4">
    <name type="scientific">Pontivivens insulae</name>
    <dbReference type="NCBI Taxonomy" id="1639689"/>
    <lineage>
        <taxon>Bacteria</taxon>
        <taxon>Pseudomonadati</taxon>
        <taxon>Pseudomonadota</taxon>
        <taxon>Alphaproteobacteria</taxon>
        <taxon>Rhodobacterales</taxon>
        <taxon>Paracoccaceae</taxon>
        <taxon>Pontivivens</taxon>
    </lineage>
</organism>
<accession>A0A2R8ABH3</accession>
<sequence length="137" mass="14300">MAGDGPKHITIAPSAPEPATGPDAPAEAAAETQRAIASDPSGLFTQVIEQPAEGTPVEEVVAVAEGLSVLQVTVTGCAIALFIICLAWFRASQRAAVDGAFALSRDASTVNGVNMRRARHDAIDFRQIRQDRMTTSG</sequence>
<feature type="compositionally biased region" description="Low complexity" evidence="1">
    <location>
        <begin position="17"/>
        <end position="33"/>
    </location>
</feature>
<protein>
    <submittedName>
        <fullName evidence="3">Uncharacterized protein</fullName>
    </submittedName>
</protein>
<feature type="region of interest" description="Disordered" evidence="1">
    <location>
        <begin position="1"/>
        <end position="33"/>
    </location>
</feature>
<proteinExistence type="predicted"/>
<dbReference type="AlphaFoldDB" id="A0A2R8ABH3"/>
<evidence type="ECO:0000313" key="4">
    <source>
        <dbReference type="Proteomes" id="UP000244932"/>
    </source>
</evidence>
<keyword evidence="2" id="KW-0812">Transmembrane</keyword>
<gene>
    <name evidence="3" type="ORF">POI8812_01738</name>
</gene>
<dbReference type="RefSeq" id="WP_108782130.1">
    <property type="nucleotide sequence ID" value="NZ_OMKW01000002.1"/>
</dbReference>
<keyword evidence="4" id="KW-1185">Reference proteome</keyword>
<reference evidence="3 4" key="1">
    <citation type="submission" date="2018-03" db="EMBL/GenBank/DDBJ databases">
        <authorList>
            <person name="Keele B.F."/>
        </authorList>
    </citation>
    <scope>NUCLEOTIDE SEQUENCE [LARGE SCALE GENOMIC DNA]</scope>
    <source>
        <strain evidence="3 4">CeCT 8812</strain>
    </source>
</reference>
<dbReference type="Proteomes" id="UP000244932">
    <property type="component" value="Unassembled WGS sequence"/>
</dbReference>
<evidence type="ECO:0000313" key="3">
    <source>
        <dbReference type="EMBL" id="SPF29428.1"/>
    </source>
</evidence>
<name>A0A2R8ABH3_9RHOB</name>
<feature type="transmembrane region" description="Helical" evidence="2">
    <location>
        <begin position="69"/>
        <end position="89"/>
    </location>
</feature>